<dbReference type="PROSITE" id="PS51192">
    <property type="entry name" value="HELICASE_ATP_BIND_1"/>
    <property type="match status" value="1"/>
</dbReference>
<keyword evidence="7" id="KW-0067">ATP-binding</keyword>
<dbReference type="Proteomes" id="UP000223913">
    <property type="component" value="Unassembled WGS sequence"/>
</dbReference>
<protein>
    <submittedName>
        <fullName evidence="11">CRISPR-associated endonuclease Cas3</fullName>
    </submittedName>
</protein>
<dbReference type="InterPro" id="IPR038257">
    <property type="entry name" value="CRISPR-assoc_Cas3_HD_sf"/>
</dbReference>
<dbReference type="EMBL" id="PDUD01000074">
    <property type="protein sequence ID" value="PHN00793.1"/>
    <property type="molecule type" value="Genomic_DNA"/>
</dbReference>
<feature type="domain" description="Helicase ATP-binding" evidence="9">
    <location>
        <begin position="333"/>
        <end position="526"/>
    </location>
</feature>
<reference evidence="11 12" key="1">
    <citation type="submission" date="2017-10" db="EMBL/GenBank/DDBJ databases">
        <title>The draft genome sequence of Lewinella nigricans NBRC 102662.</title>
        <authorList>
            <person name="Wang K."/>
        </authorList>
    </citation>
    <scope>NUCLEOTIDE SEQUENCE [LARGE SCALE GENOMIC DNA]</scope>
    <source>
        <strain evidence="11 12">NBRC 102662</strain>
    </source>
</reference>
<dbReference type="SMART" id="SM00487">
    <property type="entry name" value="DEXDc"/>
    <property type="match status" value="1"/>
</dbReference>
<evidence type="ECO:0000256" key="4">
    <source>
        <dbReference type="ARBA" id="ARBA00022741"/>
    </source>
</evidence>
<dbReference type="Gene3D" id="3.40.50.300">
    <property type="entry name" value="P-loop containing nucleotide triphosphate hydrolases"/>
    <property type="match status" value="1"/>
</dbReference>
<dbReference type="InterPro" id="IPR014001">
    <property type="entry name" value="Helicase_ATP-bd"/>
</dbReference>
<keyword evidence="11" id="KW-0255">Endonuclease</keyword>
<keyword evidence="4" id="KW-0547">Nucleotide-binding</keyword>
<dbReference type="InterPro" id="IPR011545">
    <property type="entry name" value="DEAD/DEAH_box_helicase_dom"/>
</dbReference>
<dbReference type="GO" id="GO:0046872">
    <property type="term" value="F:metal ion binding"/>
    <property type="evidence" value="ECO:0007669"/>
    <property type="project" value="UniProtKB-KW"/>
</dbReference>
<keyword evidence="3" id="KW-0479">Metal-binding</keyword>
<dbReference type="Gene3D" id="1.10.3210.30">
    <property type="match status" value="1"/>
</dbReference>
<evidence type="ECO:0000256" key="7">
    <source>
        <dbReference type="ARBA" id="ARBA00022840"/>
    </source>
</evidence>
<dbReference type="GO" id="GO:0005524">
    <property type="term" value="F:ATP binding"/>
    <property type="evidence" value="ECO:0007669"/>
    <property type="project" value="UniProtKB-KW"/>
</dbReference>
<dbReference type="PROSITE" id="PS51643">
    <property type="entry name" value="HD_CAS3"/>
    <property type="match status" value="1"/>
</dbReference>
<dbReference type="Pfam" id="PF22590">
    <property type="entry name" value="Cas3-like_C_2"/>
    <property type="match status" value="1"/>
</dbReference>
<name>A0A2D0MZB2_FLAN2</name>
<comment type="similarity">
    <text evidence="1">In the N-terminal section; belongs to the CRISPR-associated nuclease Cas3-HD family.</text>
</comment>
<evidence type="ECO:0000256" key="5">
    <source>
        <dbReference type="ARBA" id="ARBA00022801"/>
    </source>
</evidence>
<dbReference type="GO" id="GO:0004386">
    <property type="term" value="F:helicase activity"/>
    <property type="evidence" value="ECO:0007669"/>
    <property type="project" value="UniProtKB-KW"/>
</dbReference>
<dbReference type="Pfam" id="PF18019">
    <property type="entry name" value="Cas3_HD"/>
    <property type="match status" value="1"/>
</dbReference>
<dbReference type="CDD" id="cd09641">
    <property type="entry name" value="Cas3''_I"/>
    <property type="match status" value="1"/>
</dbReference>
<dbReference type="GO" id="GO:0003676">
    <property type="term" value="F:nucleic acid binding"/>
    <property type="evidence" value="ECO:0007669"/>
    <property type="project" value="InterPro"/>
</dbReference>
<evidence type="ECO:0000256" key="6">
    <source>
        <dbReference type="ARBA" id="ARBA00022806"/>
    </source>
</evidence>
<dbReference type="InterPro" id="IPR054712">
    <property type="entry name" value="Cas3-like_dom"/>
</dbReference>
<dbReference type="OrthoDB" id="9810236at2"/>
<evidence type="ECO:0000259" key="9">
    <source>
        <dbReference type="PROSITE" id="PS51192"/>
    </source>
</evidence>
<evidence type="ECO:0000256" key="3">
    <source>
        <dbReference type="ARBA" id="ARBA00022723"/>
    </source>
</evidence>
<dbReference type="GO" id="GO:0051607">
    <property type="term" value="P:defense response to virus"/>
    <property type="evidence" value="ECO:0007669"/>
    <property type="project" value="UniProtKB-KW"/>
</dbReference>
<evidence type="ECO:0000256" key="8">
    <source>
        <dbReference type="ARBA" id="ARBA00023118"/>
    </source>
</evidence>
<evidence type="ECO:0000256" key="1">
    <source>
        <dbReference type="ARBA" id="ARBA00006847"/>
    </source>
</evidence>
<evidence type="ECO:0000313" key="11">
    <source>
        <dbReference type="EMBL" id="PHN00793.1"/>
    </source>
</evidence>
<comment type="similarity">
    <text evidence="2">In the central section; belongs to the CRISPR-associated helicase Cas3 family.</text>
</comment>
<keyword evidence="8" id="KW-0051">Antiviral defense</keyword>
<comment type="caution">
    <text evidence="11">The sequence shown here is derived from an EMBL/GenBank/DDBJ whole genome shotgun (WGS) entry which is preliminary data.</text>
</comment>
<dbReference type="SUPFAM" id="SSF52540">
    <property type="entry name" value="P-loop containing nucleoside triphosphate hydrolases"/>
    <property type="match status" value="1"/>
</dbReference>
<dbReference type="GO" id="GO:0004519">
    <property type="term" value="F:endonuclease activity"/>
    <property type="evidence" value="ECO:0007669"/>
    <property type="project" value="UniProtKB-KW"/>
</dbReference>
<dbReference type="NCBIfam" id="TIGR01596">
    <property type="entry name" value="cas3_HD"/>
    <property type="match status" value="1"/>
</dbReference>
<gene>
    <name evidence="11" type="ORF">CRP01_40340</name>
</gene>
<sequence>MQSLEVLFETAMRVNQQLPGHEQYLAHLPGMEYQKTTAAETLAEHADKVMEYAMRLSQIHGLDVVVHRLIRGATERFTRKKEVAALLKEAFVGTIAFHDFGKINPHFQIDKMENPLFRGKFPPLIQPRHGHSALGAYLYLCHFSEKVLQQAQLGEAEKTWLLAALIVLADSIIEHHSPRLGAPDQRLAKSVLTQEWTSWETFRQQYNIAISRLLPHLSVQLKLIYKQIQCENNFPLFALSRLNFSLLTSADNLATSDYMKQGTVEDYGLIDATLRERMLRNIRHTESYNKLAFQKADDSTWQPPDTSEQGPQNLNLLRGQMAIEVIRKIRQIQQRSPEQRLFYLEAPTGGGKTNLSMLAAGELIRLCPEINKIFYVFPFTTLITQTHRSVAQTFGLSEHEIGLLHSKAGFREREQSSADGIYGADWKNDLHLQFAHFPICLLTHVRFFDLLKSQRKSAIYPVHRLVDSMVIIDELQSYPPQEWDKILYFIDQYSKYFNMRFILMSATLPRIDKLNISRHRPPTFFDLLPDAHRFFQNDNFRKRVHFRFELLEESAPIGTKKTIDLPELANCLLDRSREYAIQHSGRVFTMVEFIFKKSAADFKIEIEKVDQAGFFDHVFVLSGTILEPRRREVINFLKRQVESKQKVLLITTQVVEAGVDIDMDIGFKNISLIDSDEQLAGRINRNVRKKTCDVYLFKVNEPGTLYRRDLRFQIARNEISITEHRRILEEKDFTALYDQVLSAINKGNALQEIDNFRTQYLPAISRLDFREIDQQFKLIDTDNLSVFVPTLLPVAIEGQNEHRKEILFDEAELNFLAAAGAYQPSSQNVDGKAVWTLYRQLLQAERTMEFFEKRISKKILQGILSKFTFSLFNSPDLIASLQPFCHESSLDTYLCLRDDFTEIYDYETGLLESKLQSADSRIF</sequence>
<organism evidence="11 12">
    <name type="scientific">Flavilitoribacter nigricans (strain ATCC 23147 / DSM 23189 / NBRC 102662 / NCIMB 1420 / SS-2)</name>
    <name type="common">Lewinella nigricans</name>
    <dbReference type="NCBI Taxonomy" id="1122177"/>
    <lineage>
        <taxon>Bacteria</taxon>
        <taxon>Pseudomonadati</taxon>
        <taxon>Bacteroidota</taxon>
        <taxon>Saprospiria</taxon>
        <taxon>Saprospirales</taxon>
        <taxon>Lewinellaceae</taxon>
        <taxon>Flavilitoribacter</taxon>
    </lineage>
</organism>
<keyword evidence="12" id="KW-1185">Reference proteome</keyword>
<evidence type="ECO:0000259" key="10">
    <source>
        <dbReference type="PROSITE" id="PS51643"/>
    </source>
</evidence>
<dbReference type="Pfam" id="PF00270">
    <property type="entry name" value="DEAD"/>
    <property type="match status" value="1"/>
</dbReference>
<evidence type="ECO:0000256" key="2">
    <source>
        <dbReference type="ARBA" id="ARBA00009046"/>
    </source>
</evidence>
<keyword evidence="5" id="KW-0378">Hydrolase</keyword>
<proteinExistence type="inferred from homology"/>
<accession>A0A2D0MZB2</accession>
<evidence type="ECO:0000313" key="12">
    <source>
        <dbReference type="Proteomes" id="UP000223913"/>
    </source>
</evidence>
<keyword evidence="11" id="KW-0540">Nuclease</keyword>
<dbReference type="RefSeq" id="WP_099155787.1">
    <property type="nucleotide sequence ID" value="NZ_PDUD01000074.1"/>
</dbReference>
<dbReference type="GO" id="GO:0016787">
    <property type="term" value="F:hydrolase activity"/>
    <property type="evidence" value="ECO:0007669"/>
    <property type="project" value="UniProtKB-KW"/>
</dbReference>
<dbReference type="InterPro" id="IPR027417">
    <property type="entry name" value="P-loop_NTPase"/>
</dbReference>
<keyword evidence="6" id="KW-0347">Helicase</keyword>
<feature type="domain" description="HD Cas3-type" evidence="10">
    <location>
        <begin position="35"/>
        <end position="253"/>
    </location>
</feature>
<dbReference type="InterPro" id="IPR006483">
    <property type="entry name" value="CRISPR-assoc_Cas3_HD"/>
</dbReference>
<dbReference type="AlphaFoldDB" id="A0A2D0MZB2"/>